<proteinExistence type="predicted"/>
<comment type="caution">
    <text evidence="1">The sequence shown here is derived from an EMBL/GenBank/DDBJ whole genome shotgun (WGS) entry which is preliminary data.</text>
</comment>
<protein>
    <submittedName>
        <fullName evidence="1">Uncharacterized protein</fullName>
    </submittedName>
</protein>
<evidence type="ECO:0000313" key="2">
    <source>
        <dbReference type="Proteomes" id="UP000614811"/>
    </source>
</evidence>
<name>A0A918S0P0_9GAMM</name>
<dbReference type="EMBL" id="BMXA01000006">
    <property type="protein sequence ID" value="GHA17811.1"/>
    <property type="molecule type" value="Genomic_DNA"/>
</dbReference>
<reference evidence="1" key="1">
    <citation type="journal article" date="2014" name="Int. J. Syst. Evol. Microbiol.">
        <title>Complete genome sequence of Corynebacterium casei LMG S-19264T (=DSM 44701T), isolated from a smear-ripened cheese.</title>
        <authorList>
            <consortium name="US DOE Joint Genome Institute (JGI-PGF)"/>
            <person name="Walter F."/>
            <person name="Albersmeier A."/>
            <person name="Kalinowski J."/>
            <person name="Ruckert C."/>
        </authorList>
    </citation>
    <scope>NUCLEOTIDE SEQUENCE</scope>
    <source>
        <strain evidence="1">KCTC 12711</strain>
    </source>
</reference>
<dbReference type="Proteomes" id="UP000614811">
    <property type="component" value="Unassembled WGS sequence"/>
</dbReference>
<accession>A0A918S0P0</accession>
<sequence length="141" mass="16038">MNDNLKATVVLFSFLAAVFWSDQSTSNEAESKSDFSQENQYINDALIELDTETPSFSTDSLKIAKSLRELEEASKIQTEEVIGRQEFDFLFSEAPTFEDKSALQKSKLYEKYSKQTGLSVEEIKALFESDLNKEVNPRISQ</sequence>
<keyword evidence="2" id="KW-1185">Reference proteome</keyword>
<organism evidence="1 2">
    <name type="scientific">Arenicella chitinivorans</name>
    <dbReference type="NCBI Taxonomy" id="1329800"/>
    <lineage>
        <taxon>Bacteria</taxon>
        <taxon>Pseudomonadati</taxon>
        <taxon>Pseudomonadota</taxon>
        <taxon>Gammaproteobacteria</taxon>
        <taxon>Arenicellales</taxon>
        <taxon>Arenicellaceae</taxon>
        <taxon>Arenicella</taxon>
    </lineage>
</organism>
<evidence type="ECO:0000313" key="1">
    <source>
        <dbReference type="EMBL" id="GHA17811.1"/>
    </source>
</evidence>
<gene>
    <name evidence="1" type="ORF">GCM10008090_29390</name>
</gene>
<dbReference type="AlphaFoldDB" id="A0A918S0P0"/>
<dbReference type="RefSeq" id="WP_189402462.1">
    <property type="nucleotide sequence ID" value="NZ_BMXA01000006.1"/>
</dbReference>
<reference evidence="1" key="2">
    <citation type="submission" date="2020-09" db="EMBL/GenBank/DDBJ databases">
        <authorList>
            <person name="Sun Q."/>
            <person name="Kim S."/>
        </authorList>
    </citation>
    <scope>NUCLEOTIDE SEQUENCE</scope>
    <source>
        <strain evidence="1">KCTC 12711</strain>
    </source>
</reference>